<dbReference type="PROSITE" id="PS00086">
    <property type="entry name" value="CYTOCHROME_P450"/>
    <property type="match status" value="1"/>
</dbReference>
<dbReference type="InterPro" id="IPR001128">
    <property type="entry name" value="Cyt_P450"/>
</dbReference>
<dbReference type="GO" id="GO:0020037">
    <property type="term" value="F:heme binding"/>
    <property type="evidence" value="ECO:0007669"/>
    <property type="project" value="InterPro"/>
</dbReference>
<accession>A0A9P8C8S8</accession>
<evidence type="ECO:0000256" key="7">
    <source>
        <dbReference type="SAM" id="Phobius"/>
    </source>
</evidence>
<name>A0A9P8C8S8_9HELO</name>
<gene>
    <name evidence="8" type="ORF">BJ875DRAFT_76200</name>
</gene>
<dbReference type="InterPro" id="IPR053007">
    <property type="entry name" value="CYP450_monoxygenase_sec-met"/>
</dbReference>
<proteinExistence type="inferred from homology"/>
<dbReference type="PANTHER" id="PTHR47582:SF1">
    <property type="entry name" value="P450, PUTATIVE (EUROFUNG)-RELATED"/>
    <property type="match status" value="1"/>
</dbReference>
<protein>
    <submittedName>
        <fullName evidence="8">Cytochrome P450</fullName>
    </submittedName>
</protein>
<evidence type="ECO:0000313" key="9">
    <source>
        <dbReference type="Proteomes" id="UP000824998"/>
    </source>
</evidence>
<dbReference type="PRINTS" id="PR00465">
    <property type="entry name" value="EP450IV"/>
</dbReference>
<organism evidence="8 9">
    <name type="scientific">Amylocarpus encephaloides</name>
    <dbReference type="NCBI Taxonomy" id="45428"/>
    <lineage>
        <taxon>Eukaryota</taxon>
        <taxon>Fungi</taxon>
        <taxon>Dikarya</taxon>
        <taxon>Ascomycota</taxon>
        <taxon>Pezizomycotina</taxon>
        <taxon>Leotiomycetes</taxon>
        <taxon>Helotiales</taxon>
        <taxon>Helotiales incertae sedis</taxon>
        <taxon>Amylocarpus</taxon>
    </lineage>
</organism>
<dbReference type="CDD" id="cd11040">
    <property type="entry name" value="CYP7_CYP8-like"/>
    <property type="match status" value="1"/>
</dbReference>
<keyword evidence="7" id="KW-0812">Transmembrane</keyword>
<evidence type="ECO:0000313" key="8">
    <source>
        <dbReference type="EMBL" id="KAG9238168.1"/>
    </source>
</evidence>
<keyword evidence="6" id="KW-0503">Monooxygenase</keyword>
<comment type="similarity">
    <text evidence="2 6">Belongs to the cytochrome P450 family.</text>
</comment>
<keyword evidence="4 5" id="KW-0408">Iron</keyword>
<dbReference type="GO" id="GO:0004497">
    <property type="term" value="F:monooxygenase activity"/>
    <property type="evidence" value="ECO:0007669"/>
    <property type="project" value="UniProtKB-KW"/>
</dbReference>
<evidence type="ECO:0000256" key="6">
    <source>
        <dbReference type="RuleBase" id="RU000461"/>
    </source>
</evidence>
<dbReference type="Proteomes" id="UP000824998">
    <property type="component" value="Unassembled WGS sequence"/>
</dbReference>
<evidence type="ECO:0000256" key="3">
    <source>
        <dbReference type="ARBA" id="ARBA00022723"/>
    </source>
</evidence>
<evidence type="ECO:0000256" key="1">
    <source>
        <dbReference type="ARBA" id="ARBA00001971"/>
    </source>
</evidence>
<dbReference type="Pfam" id="PF00067">
    <property type="entry name" value="p450"/>
    <property type="match status" value="1"/>
</dbReference>
<keyword evidence="7" id="KW-0472">Membrane</keyword>
<dbReference type="SUPFAM" id="SSF48264">
    <property type="entry name" value="Cytochrome P450"/>
    <property type="match status" value="1"/>
</dbReference>
<dbReference type="EMBL" id="MU251374">
    <property type="protein sequence ID" value="KAG9238168.1"/>
    <property type="molecule type" value="Genomic_DNA"/>
</dbReference>
<keyword evidence="5 6" id="KW-0349">Heme</keyword>
<evidence type="ECO:0000256" key="5">
    <source>
        <dbReference type="PIRSR" id="PIRSR602403-1"/>
    </source>
</evidence>
<keyword evidence="6" id="KW-0560">Oxidoreductase</keyword>
<feature type="transmembrane region" description="Helical" evidence="7">
    <location>
        <begin position="25"/>
        <end position="47"/>
    </location>
</feature>
<feature type="binding site" description="axial binding residue" evidence="5">
    <location>
        <position position="483"/>
    </location>
    <ligand>
        <name>heme</name>
        <dbReference type="ChEBI" id="CHEBI:30413"/>
    </ligand>
    <ligandPart>
        <name>Fe</name>
        <dbReference type="ChEBI" id="CHEBI:18248"/>
    </ligandPart>
</feature>
<dbReference type="OrthoDB" id="1470350at2759"/>
<sequence length="569" mass="62507">MYPSNDTILPSITAAVGTKNHDGSMIMPTFLAAMLAAGAIVAFSRIGSGRGCEGKEPPVLASKIPLIGHLIGMLRWQVGYMQMLSRTCPTWPAFTLRIFSSRVYVICDPSLIQAAYRNARTFDFGSFVVESSERLFNISQEGMKIIRGETAPEYDPNGPFLNGNRGKSFLNDDHKLIVDSLSPGPALLDLSQSVLERVAGSLNNIDNRNDGKFGLYRWMRDTITVASAEAIYGPNNPFSGNQVLVDDLWHFEKDMTLLMLRFLPTFIAPKAYHARIAIRDAFKNYYAQGHDKDASALIQSHLASCKKWGFNDDDIANFEVSTLFLATTNTVSTSFWVLSHIQSDPSLLATIRSEVTHIVKRRRANGQDTATMDTTLIQTKCPLLLATFHETLRFVGAATSVRSVIEPATLKSSSTNTSFSLQSPAVIQLPSGITHSSPAIWGPDADTFNPVRFLPSTVAALDRDTKRKQTQGYFPFGGGKHLCPGRHFATTEVLSFVAAIVCGFDVEGSYVPERAFQKLGTGVRKPVCDVDVGMRRRRGWEGVSWSFNADGEKEVYFGAQAGGSDELDE</sequence>
<keyword evidence="9" id="KW-1185">Reference proteome</keyword>
<evidence type="ECO:0000256" key="2">
    <source>
        <dbReference type="ARBA" id="ARBA00010617"/>
    </source>
</evidence>
<dbReference type="AlphaFoldDB" id="A0A9P8C8S8"/>
<comment type="caution">
    <text evidence="8">The sequence shown here is derived from an EMBL/GenBank/DDBJ whole genome shotgun (WGS) entry which is preliminary data.</text>
</comment>
<comment type="cofactor">
    <cofactor evidence="1 5">
        <name>heme</name>
        <dbReference type="ChEBI" id="CHEBI:30413"/>
    </cofactor>
</comment>
<dbReference type="Gene3D" id="1.10.630.10">
    <property type="entry name" value="Cytochrome P450"/>
    <property type="match status" value="1"/>
</dbReference>
<evidence type="ECO:0000256" key="4">
    <source>
        <dbReference type="ARBA" id="ARBA00023004"/>
    </source>
</evidence>
<dbReference type="InterPro" id="IPR002403">
    <property type="entry name" value="Cyt_P450_E_grp-IV"/>
</dbReference>
<keyword evidence="7" id="KW-1133">Transmembrane helix</keyword>
<dbReference type="GO" id="GO:0005506">
    <property type="term" value="F:iron ion binding"/>
    <property type="evidence" value="ECO:0007669"/>
    <property type="project" value="InterPro"/>
</dbReference>
<dbReference type="GO" id="GO:0016705">
    <property type="term" value="F:oxidoreductase activity, acting on paired donors, with incorporation or reduction of molecular oxygen"/>
    <property type="evidence" value="ECO:0007669"/>
    <property type="project" value="InterPro"/>
</dbReference>
<keyword evidence="3 5" id="KW-0479">Metal-binding</keyword>
<feature type="transmembrane region" description="Helical" evidence="7">
    <location>
        <begin position="59"/>
        <end position="78"/>
    </location>
</feature>
<dbReference type="PANTHER" id="PTHR47582">
    <property type="entry name" value="P450, PUTATIVE (EUROFUNG)-RELATED"/>
    <property type="match status" value="1"/>
</dbReference>
<dbReference type="InterPro" id="IPR017972">
    <property type="entry name" value="Cyt_P450_CS"/>
</dbReference>
<reference evidence="8" key="1">
    <citation type="journal article" date="2021" name="IMA Fungus">
        <title>Genomic characterization of three marine fungi, including Emericellopsis atlantica sp. nov. with signatures of a generalist lifestyle and marine biomass degradation.</title>
        <authorList>
            <person name="Hagestad O.C."/>
            <person name="Hou L."/>
            <person name="Andersen J.H."/>
            <person name="Hansen E.H."/>
            <person name="Altermark B."/>
            <person name="Li C."/>
            <person name="Kuhnert E."/>
            <person name="Cox R.J."/>
            <person name="Crous P.W."/>
            <person name="Spatafora J.W."/>
            <person name="Lail K."/>
            <person name="Amirebrahimi M."/>
            <person name="Lipzen A."/>
            <person name="Pangilinan J."/>
            <person name="Andreopoulos W."/>
            <person name="Hayes R.D."/>
            <person name="Ng V."/>
            <person name="Grigoriev I.V."/>
            <person name="Jackson S.A."/>
            <person name="Sutton T.D.S."/>
            <person name="Dobson A.D.W."/>
            <person name="Rama T."/>
        </authorList>
    </citation>
    <scope>NUCLEOTIDE SEQUENCE</scope>
    <source>
        <strain evidence="8">TRa018bII</strain>
    </source>
</reference>
<dbReference type="InterPro" id="IPR036396">
    <property type="entry name" value="Cyt_P450_sf"/>
</dbReference>